<dbReference type="RefSeq" id="WP_380102166.1">
    <property type="nucleotide sequence ID" value="NZ_JBHRZG010000011.1"/>
</dbReference>
<accession>A0ABV7Z7Y4</accession>
<dbReference type="EMBL" id="JBHRZG010000011">
    <property type="protein sequence ID" value="MFC3833526.1"/>
    <property type="molecule type" value="Genomic_DNA"/>
</dbReference>
<keyword evidence="3" id="KW-1185">Reference proteome</keyword>
<keyword evidence="1" id="KW-1133">Transmembrane helix</keyword>
<dbReference type="Proteomes" id="UP001595803">
    <property type="component" value="Unassembled WGS sequence"/>
</dbReference>
<proteinExistence type="predicted"/>
<keyword evidence="1" id="KW-0472">Membrane</keyword>
<organism evidence="2 3">
    <name type="scientific">Deinococcus rufus</name>
    <dbReference type="NCBI Taxonomy" id="2136097"/>
    <lineage>
        <taxon>Bacteria</taxon>
        <taxon>Thermotogati</taxon>
        <taxon>Deinococcota</taxon>
        <taxon>Deinococci</taxon>
        <taxon>Deinococcales</taxon>
        <taxon>Deinococcaceae</taxon>
        <taxon>Deinococcus</taxon>
    </lineage>
</organism>
<evidence type="ECO:0008006" key="4">
    <source>
        <dbReference type="Google" id="ProtNLM"/>
    </source>
</evidence>
<comment type="caution">
    <text evidence="2">The sequence shown here is derived from an EMBL/GenBank/DDBJ whole genome shotgun (WGS) entry which is preliminary data.</text>
</comment>
<reference evidence="3" key="1">
    <citation type="journal article" date="2019" name="Int. J. Syst. Evol. Microbiol.">
        <title>The Global Catalogue of Microorganisms (GCM) 10K type strain sequencing project: providing services to taxonomists for standard genome sequencing and annotation.</title>
        <authorList>
            <consortium name="The Broad Institute Genomics Platform"/>
            <consortium name="The Broad Institute Genome Sequencing Center for Infectious Disease"/>
            <person name="Wu L."/>
            <person name="Ma J."/>
        </authorList>
    </citation>
    <scope>NUCLEOTIDE SEQUENCE [LARGE SCALE GENOMIC DNA]</scope>
    <source>
        <strain evidence="3">CCTCC AB 2017081</strain>
    </source>
</reference>
<evidence type="ECO:0000256" key="1">
    <source>
        <dbReference type="SAM" id="Phobius"/>
    </source>
</evidence>
<name>A0ABV7Z7Y4_9DEIO</name>
<sequence>MTPDPITALLLEIRRETDAVRNSVATIERAVKGDPDSDTPSIRKAISDLKVELDAETDSLNDRVEALETKVIQSEAYLKGLTTIAKWLGGTSLGTLLALIAQLLGVFGGGK</sequence>
<protein>
    <recommendedName>
        <fullName evidence="4">DUF1640 domain-containing protein</fullName>
    </recommendedName>
</protein>
<feature type="transmembrane region" description="Helical" evidence="1">
    <location>
        <begin position="87"/>
        <end position="107"/>
    </location>
</feature>
<evidence type="ECO:0000313" key="3">
    <source>
        <dbReference type="Proteomes" id="UP001595803"/>
    </source>
</evidence>
<gene>
    <name evidence="2" type="ORF">ACFOSB_11720</name>
</gene>
<keyword evidence="1" id="KW-0812">Transmembrane</keyword>
<evidence type="ECO:0000313" key="2">
    <source>
        <dbReference type="EMBL" id="MFC3833526.1"/>
    </source>
</evidence>